<dbReference type="PANTHER" id="PTHR45947">
    <property type="entry name" value="SULFOQUINOVOSYL TRANSFERASE SQD2"/>
    <property type="match status" value="1"/>
</dbReference>
<evidence type="ECO:0000256" key="2">
    <source>
        <dbReference type="ARBA" id="ARBA00022679"/>
    </source>
</evidence>
<evidence type="ECO:0000313" key="5">
    <source>
        <dbReference type="EMBL" id="GIM66145.1"/>
    </source>
</evidence>
<dbReference type="GO" id="GO:0016757">
    <property type="term" value="F:glycosyltransferase activity"/>
    <property type="evidence" value="ECO:0007669"/>
    <property type="project" value="UniProtKB-KW"/>
</dbReference>
<dbReference type="Pfam" id="PF13439">
    <property type="entry name" value="Glyco_transf_4"/>
    <property type="match status" value="1"/>
</dbReference>
<dbReference type="InterPro" id="IPR001296">
    <property type="entry name" value="Glyco_trans_1"/>
</dbReference>
<feature type="domain" description="Glycosyl transferase family 1" evidence="3">
    <location>
        <begin position="170"/>
        <end position="334"/>
    </location>
</feature>
<sequence length="361" mass="39048">METYAWHLAQGLRAAGAEVVVVCGDDVPSVRREHLDGLVVYRLPIWRTVSNTPVHPAWPWLLRRILRAERPDVVNAHTPVVFMVDAAALAVGRVPLVVTYHAATLDKPGGLAMRATTLAYRAVQRLTLGRADAVVAVSPYVRDALGRWADKLHVVPNAVPAVAAAPPEAIGDGLAFVASLQRTHSWKGLDLLLDALERYRRRYGGSAPRLTVVGDGDDRPRYERRVKELGLTAAVTFTGRLPPADRDRVLRGVRALVACPSTANDAFPTVLLEAWAQGVPVVATAIGALPSLVAEGRTGALAQAGDPDDLARVLHEVLTDPELARTLGENGRQRVAAEYTWPTQARRMINLLAAVAGPRRR</sequence>
<evidence type="ECO:0008006" key="7">
    <source>
        <dbReference type="Google" id="ProtNLM"/>
    </source>
</evidence>
<keyword evidence="2" id="KW-0808">Transferase</keyword>
<dbReference type="SUPFAM" id="SSF53756">
    <property type="entry name" value="UDP-Glycosyltransferase/glycogen phosphorylase"/>
    <property type="match status" value="1"/>
</dbReference>
<keyword evidence="6" id="KW-1185">Reference proteome</keyword>
<evidence type="ECO:0000259" key="4">
    <source>
        <dbReference type="Pfam" id="PF13439"/>
    </source>
</evidence>
<evidence type="ECO:0000259" key="3">
    <source>
        <dbReference type="Pfam" id="PF00534"/>
    </source>
</evidence>
<gene>
    <name evidence="5" type="ORF">Aau02nite_21860</name>
</gene>
<evidence type="ECO:0000313" key="6">
    <source>
        <dbReference type="Proteomes" id="UP000681340"/>
    </source>
</evidence>
<dbReference type="AlphaFoldDB" id="A0A919S723"/>
<evidence type="ECO:0000256" key="1">
    <source>
        <dbReference type="ARBA" id="ARBA00022676"/>
    </source>
</evidence>
<dbReference type="Gene3D" id="3.40.50.2000">
    <property type="entry name" value="Glycogen Phosphorylase B"/>
    <property type="match status" value="2"/>
</dbReference>
<dbReference type="CDD" id="cd03801">
    <property type="entry name" value="GT4_PimA-like"/>
    <property type="match status" value="1"/>
</dbReference>
<name>A0A919S723_9ACTN</name>
<dbReference type="PANTHER" id="PTHR45947:SF3">
    <property type="entry name" value="SULFOQUINOVOSYL TRANSFERASE SQD2"/>
    <property type="match status" value="1"/>
</dbReference>
<protein>
    <recommendedName>
        <fullName evidence="7">Glycosyltransferase involved in cell wall biosynthesis</fullName>
    </recommendedName>
</protein>
<comment type="caution">
    <text evidence="5">The sequence shown here is derived from an EMBL/GenBank/DDBJ whole genome shotgun (WGS) entry which is preliminary data.</text>
</comment>
<proteinExistence type="predicted"/>
<dbReference type="InterPro" id="IPR050194">
    <property type="entry name" value="Glycosyltransferase_grp1"/>
</dbReference>
<accession>A0A919S723</accession>
<feature type="domain" description="Glycosyltransferase subfamily 4-like N-terminal" evidence="4">
    <location>
        <begin position="1"/>
        <end position="159"/>
    </location>
</feature>
<organism evidence="5 6">
    <name type="scientific">Actinoplanes auranticolor</name>
    <dbReference type="NCBI Taxonomy" id="47988"/>
    <lineage>
        <taxon>Bacteria</taxon>
        <taxon>Bacillati</taxon>
        <taxon>Actinomycetota</taxon>
        <taxon>Actinomycetes</taxon>
        <taxon>Micromonosporales</taxon>
        <taxon>Micromonosporaceae</taxon>
        <taxon>Actinoplanes</taxon>
    </lineage>
</organism>
<dbReference type="InterPro" id="IPR028098">
    <property type="entry name" value="Glyco_trans_4-like_N"/>
</dbReference>
<dbReference type="GO" id="GO:1901137">
    <property type="term" value="P:carbohydrate derivative biosynthetic process"/>
    <property type="evidence" value="ECO:0007669"/>
    <property type="project" value="UniProtKB-ARBA"/>
</dbReference>
<dbReference type="Proteomes" id="UP000681340">
    <property type="component" value="Unassembled WGS sequence"/>
</dbReference>
<keyword evidence="1" id="KW-0328">Glycosyltransferase</keyword>
<dbReference type="Pfam" id="PF00534">
    <property type="entry name" value="Glycos_transf_1"/>
    <property type="match status" value="1"/>
</dbReference>
<reference evidence="5" key="1">
    <citation type="submission" date="2021-03" db="EMBL/GenBank/DDBJ databases">
        <title>Whole genome shotgun sequence of Actinoplanes auranticolor NBRC 12245.</title>
        <authorList>
            <person name="Komaki H."/>
            <person name="Tamura T."/>
        </authorList>
    </citation>
    <scope>NUCLEOTIDE SEQUENCE</scope>
    <source>
        <strain evidence="5">NBRC 12245</strain>
    </source>
</reference>
<dbReference type="EMBL" id="BOQL01000018">
    <property type="protein sequence ID" value="GIM66145.1"/>
    <property type="molecule type" value="Genomic_DNA"/>
</dbReference>